<comment type="caution">
    <text evidence="3">The sequence shown here is derived from an EMBL/GenBank/DDBJ whole genome shotgun (WGS) entry which is preliminary data.</text>
</comment>
<dbReference type="GO" id="GO:0006914">
    <property type="term" value="P:autophagy"/>
    <property type="evidence" value="ECO:0007669"/>
    <property type="project" value="UniProtKB-KW"/>
</dbReference>
<evidence type="ECO:0000256" key="2">
    <source>
        <dbReference type="RuleBase" id="RU004384"/>
    </source>
</evidence>
<reference evidence="3" key="1">
    <citation type="submission" date="2021-01" db="EMBL/GenBank/DDBJ databases">
        <authorList>
            <consortium name="Genoscope - CEA"/>
            <person name="William W."/>
        </authorList>
    </citation>
    <scope>NUCLEOTIDE SEQUENCE</scope>
</reference>
<organism evidence="3 4">
    <name type="scientific">Paramecium octaurelia</name>
    <dbReference type="NCBI Taxonomy" id="43137"/>
    <lineage>
        <taxon>Eukaryota</taxon>
        <taxon>Sar</taxon>
        <taxon>Alveolata</taxon>
        <taxon>Ciliophora</taxon>
        <taxon>Intramacronucleata</taxon>
        <taxon>Oligohymenophorea</taxon>
        <taxon>Peniculida</taxon>
        <taxon>Parameciidae</taxon>
        <taxon>Paramecium</taxon>
    </lineage>
</organism>
<evidence type="ECO:0000313" key="3">
    <source>
        <dbReference type="EMBL" id="CAD8196534.1"/>
    </source>
</evidence>
<feature type="lipid moiety-binding region" description="Phosphatidylserine amidated glycine; alternate" evidence="1">
    <location>
        <position position="118"/>
    </location>
</feature>
<gene>
    <name evidence="3" type="ORF">POCTA_138.1.T1120051</name>
</gene>
<keyword evidence="1" id="KW-0449">Lipoprotein</keyword>
<keyword evidence="4" id="KW-1185">Reference proteome</keyword>
<dbReference type="EMBL" id="CAJJDP010000112">
    <property type="protein sequence ID" value="CAD8196534.1"/>
    <property type="molecule type" value="Genomic_DNA"/>
</dbReference>
<dbReference type="AlphaFoldDB" id="A0A8S1X2Y7"/>
<dbReference type="PANTHER" id="PTHR10969">
    <property type="entry name" value="MICROTUBULE-ASSOCIATED PROTEINS 1A/1B LIGHT CHAIN 3-RELATED"/>
    <property type="match status" value="1"/>
</dbReference>
<accession>A0A8S1X2Y7</accession>
<protein>
    <recommendedName>
        <fullName evidence="2">Autophagy-related protein</fullName>
    </recommendedName>
</protein>
<dbReference type="InterPro" id="IPR004241">
    <property type="entry name" value="Atg8-like"/>
</dbReference>
<evidence type="ECO:0000256" key="1">
    <source>
        <dbReference type="PIRSR" id="PIRSR604241-50"/>
    </source>
</evidence>
<keyword evidence="2" id="KW-0072">Autophagy</keyword>
<dbReference type="OrthoDB" id="287406at2759"/>
<dbReference type="Proteomes" id="UP000683925">
    <property type="component" value="Unassembled WGS sequence"/>
</dbReference>
<evidence type="ECO:0000313" key="4">
    <source>
        <dbReference type="Proteomes" id="UP000683925"/>
    </source>
</evidence>
<dbReference type="FunFam" id="3.10.20.90:FF:000466">
    <property type="entry name" value="Autophagy-related protein"/>
    <property type="match status" value="1"/>
</dbReference>
<name>A0A8S1X2Y7_PAROT</name>
<proteinExistence type="inferred from homology"/>
<dbReference type="Pfam" id="PF02991">
    <property type="entry name" value="ATG8"/>
    <property type="match status" value="1"/>
</dbReference>
<sequence>MLCENLKMSENFVEKYPDRVQFLMINSPILLQISQRSRLRFQDKTSIKKYLVSKSDHFYHFLQVIRETLHLQKQESLYLFINNAGLIKAESQVDEIYQKFKSSDGFLRINLTEYPSFGNF</sequence>
<comment type="similarity">
    <text evidence="2">Belongs to the ATG8 family.</text>
</comment>